<organism evidence="1 2">
    <name type="scientific">Pyxidicoccus fallax</name>
    <dbReference type="NCBI Taxonomy" id="394095"/>
    <lineage>
        <taxon>Bacteria</taxon>
        <taxon>Pseudomonadati</taxon>
        <taxon>Myxococcota</taxon>
        <taxon>Myxococcia</taxon>
        <taxon>Myxococcales</taxon>
        <taxon>Cystobacterineae</taxon>
        <taxon>Myxococcaceae</taxon>
        <taxon>Pyxidicoccus</taxon>
    </lineage>
</organism>
<gene>
    <name evidence="1" type="ORF">HG543_21385</name>
</gene>
<accession>A0A848LI51</accession>
<evidence type="ECO:0000313" key="2">
    <source>
        <dbReference type="Proteomes" id="UP000518300"/>
    </source>
</evidence>
<reference evidence="1 2" key="1">
    <citation type="submission" date="2020-04" db="EMBL/GenBank/DDBJ databases">
        <title>Draft genome of Pyxidicoccus fallax type strain.</title>
        <authorList>
            <person name="Whitworth D.E."/>
        </authorList>
    </citation>
    <scope>NUCLEOTIDE SEQUENCE [LARGE SCALE GENOMIC DNA]</scope>
    <source>
        <strain evidence="1 2">DSM 14698</strain>
    </source>
</reference>
<dbReference type="AlphaFoldDB" id="A0A848LI51"/>
<proteinExistence type="predicted"/>
<protein>
    <submittedName>
        <fullName evidence="1">Uncharacterized protein</fullName>
    </submittedName>
</protein>
<dbReference type="Proteomes" id="UP000518300">
    <property type="component" value="Unassembled WGS sequence"/>
</dbReference>
<name>A0A848LI51_9BACT</name>
<keyword evidence="2" id="KW-1185">Reference proteome</keyword>
<sequence length="83" mass="9016">MKLNGVDVTGEYRSAFAGIMNLSGHGSARRVPINVTIDGSFVDPHPKDTTQPSTLKGSYGIHRSDQEYTVADCKDTRAFTATR</sequence>
<evidence type="ECO:0000313" key="1">
    <source>
        <dbReference type="EMBL" id="NMO17394.1"/>
    </source>
</evidence>
<dbReference type="EMBL" id="JABBJJ010000097">
    <property type="protein sequence ID" value="NMO17394.1"/>
    <property type="molecule type" value="Genomic_DNA"/>
</dbReference>
<comment type="caution">
    <text evidence="1">The sequence shown here is derived from an EMBL/GenBank/DDBJ whole genome shotgun (WGS) entry which is preliminary data.</text>
</comment>
<dbReference type="RefSeq" id="WP_169346676.1">
    <property type="nucleotide sequence ID" value="NZ_JABBJJ010000097.1"/>
</dbReference>